<gene>
    <name evidence="8" type="ORF">L211DRAFT_849905</name>
</gene>
<evidence type="ECO:0000256" key="4">
    <source>
        <dbReference type="ARBA" id="ARBA00022927"/>
    </source>
</evidence>
<keyword evidence="6" id="KW-0732">Signal</keyword>
<feature type="domain" description="Sec39" evidence="7">
    <location>
        <begin position="16"/>
        <end position="751"/>
    </location>
</feature>
<name>A0A3N4LPR6_9PEZI</name>
<dbReference type="Pfam" id="PF08314">
    <property type="entry name" value="Sec39"/>
    <property type="match status" value="1"/>
</dbReference>
<dbReference type="GO" id="GO:0005783">
    <property type="term" value="C:endoplasmic reticulum"/>
    <property type="evidence" value="ECO:0007669"/>
    <property type="project" value="UniProtKB-SubCell"/>
</dbReference>
<feature type="region of interest" description="Disordered" evidence="5">
    <location>
        <begin position="819"/>
        <end position="866"/>
    </location>
</feature>
<dbReference type="Proteomes" id="UP000267821">
    <property type="component" value="Unassembled WGS sequence"/>
</dbReference>
<proteinExistence type="predicted"/>
<feature type="signal peptide" evidence="6">
    <location>
        <begin position="1"/>
        <end position="25"/>
    </location>
</feature>
<feature type="region of interest" description="Disordered" evidence="5">
    <location>
        <begin position="657"/>
        <end position="676"/>
    </location>
</feature>
<dbReference type="GO" id="GO:0015031">
    <property type="term" value="P:protein transport"/>
    <property type="evidence" value="ECO:0007669"/>
    <property type="project" value="UniProtKB-KW"/>
</dbReference>
<evidence type="ECO:0000313" key="9">
    <source>
        <dbReference type="Proteomes" id="UP000267821"/>
    </source>
</evidence>
<evidence type="ECO:0000256" key="3">
    <source>
        <dbReference type="ARBA" id="ARBA00022824"/>
    </source>
</evidence>
<evidence type="ECO:0000256" key="2">
    <source>
        <dbReference type="ARBA" id="ARBA00022448"/>
    </source>
</evidence>
<evidence type="ECO:0000256" key="6">
    <source>
        <dbReference type="SAM" id="SignalP"/>
    </source>
</evidence>
<dbReference type="OrthoDB" id="342024at2759"/>
<evidence type="ECO:0000256" key="5">
    <source>
        <dbReference type="SAM" id="MobiDB-lite"/>
    </source>
</evidence>
<dbReference type="EMBL" id="ML121547">
    <property type="protein sequence ID" value="RPB23282.1"/>
    <property type="molecule type" value="Genomic_DNA"/>
</dbReference>
<evidence type="ECO:0000256" key="1">
    <source>
        <dbReference type="ARBA" id="ARBA00004240"/>
    </source>
</evidence>
<evidence type="ECO:0000313" key="8">
    <source>
        <dbReference type="EMBL" id="RPB23282.1"/>
    </source>
</evidence>
<dbReference type="InParanoid" id="A0A3N4LPR6"/>
<reference evidence="8 9" key="1">
    <citation type="journal article" date="2018" name="Nat. Ecol. Evol.">
        <title>Pezizomycetes genomes reveal the molecular basis of ectomycorrhizal truffle lifestyle.</title>
        <authorList>
            <person name="Murat C."/>
            <person name="Payen T."/>
            <person name="Noel B."/>
            <person name="Kuo A."/>
            <person name="Morin E."/>
            <person name="Chen J."/>
            <person name="Kohler A."/>
            <person name="Krizsan K."/>
            <person name="Balestrini R."/>
            <person name="Da Silva C."/>
            <person name="Montanini B."/>
            <person name="Hainaut M."/>
            <person name="Levati E."/>
            <person name="Barry K.W."/>
            <person name="Belfiori B."/>
            <person name="Cichocki N."/>
            <person name="Clum A."/>
            <person name="Dockter R.B."/>
            <person name="Fauchery L."/>
            <person name="Guy J."/>
            <person name="Iotti M."/>
            <person name="Le Tacon F."/>
            <person name="Lindquist E.A."/>
            <person name="Lipzen A."/>
            <person name="Malagnac F."/>
            <person name="Mello A."/>
            <person name="Molinier V."/>
            <person name="Miyauchi S."/>
            <person name="Poulain J."/>
            <person name="Riccioni C."/>
            <person name="Rubini A."/>
            <person name="Sitrit Y."/>
            <person name="Splivallo R."/>
            <person name="Traeger S."/>
            <person name="Wang M."/>
            <person name="Zifcakova L."/>
            <person name="Wipf D."/>
            <person name="Zambonelli A."/>
            <person name="Paolocci F."/>
            <person name="Nowrousian M."/>
            <person name="Ottonello S."/>
            <person name="Baldrian P."/>
            <person name="Spatafora J.W."/>
            <person name="Henrissat B."/>
            <person name="Nagy L.G."/>
            <person name="Aury J.M."/>
            <person name="Wincker P."/>
            <person name="Grigoriev I.V."/>
            <person name="Bonfante P."/>
            <person name="Martin F.M."/>
        </authorList>
    </citation>
    <scope>NUCLEOTIDE SEQUENCE [LARGE SCALE GENOMIC DNA]</scope>
    <source>
        <strain evidence="8 9">ATCC MYA-4762</strain>
    </source>
</reference>
<dbReference type="PANTHER" id="PTHR40787:SF3">
    <property type="entry name" value="PROTEIN TRANSPORT PROTEIN SEC39"/>
    <property type="match status" value="1"/>
</dbReference>
<dbReference type="AlphaFoldDB" id="A0A3N4LPR6"/>
<dbReference type="PANTHER" id="PTHR40787">
    <property type="entry name" value="SECRETED PROTEIN"/>
    <property type="match status" value="1"/>
</dbReference>
<comment type="subcellular location">
    <subcellularLocation>
        <location evidence="1">Endoplasmic reticulum</location>
    </subcellularLocation>
</comment>
<keyword evidence="9" id="KW-1185">Reference proteome</keyword>
<feature type="chain" id="PRO_5018170164" evidence="6">
    <location>
        <begin position="26"/>
        <end position="886"/>
    </location>
</feature>
<keyword evidence="3" id="KW-0256">Endoplasmic reticulum</keyword>
<organism evidence="8 9">
    <name type="scientific">Terfezia boudieri ATCC MYA-4762</name>
    <dbReference type="NCBI Taxonomy" id="1051890"/>
    <lineage>
        <taxon>Eukaryota</taxon>
        <taxon>Fungi</taxon>
        <taxon>Dikarya</taxon>
        <taxon>Ascomycota</taxon>
        <taxon>Pezizomycotina</taxon>
        <taxon>Pezizomycetes</taxon>
        <taxon>Pezizales</taxon>
        <taxon>Pezizaceae</taxon>
        <taxon>Terfezia</taxon>
    </lineage>
</organism>
<keyword evidence="4" id="KW-0653">Protein transport</keyword>
<evidence type="ECO:0000259" key="7">
    <source>
        <dbReference type="Pfam" id="PF08314"/>
    </source>
</evidence>
<sequence length="886" mass="97593">MAGSTSLYALSPAHVLLLAINFASASDLESFIRLKSLHPRVLTPAVTLTILLFLPESIQPSTYVPVINSVLGGPEAYISSINKDGLKGIEVDTSPVADLSEKIVQIRVDRLLSTVPTLSSVVPEDDGLGHQELVSEWLQIRARNIDTETGMLSLVESLLAPFVGRLKKVDAYYNGTVKVLSRLVYEYDNSGESSSGNESAGEETVRLGGKLTRGLIQFEALPVSSGVKQLLFRTSHDTVIRDIITLIIPYLRYRDKSTKMLGWKVFWEWLVFQGLRMNYEVFTNWDGPQGCGEGEDILMRQYSSTGMAACYLSKEVGEDIWAMMDKIQKRIVEVLGQWNFQHAPASQKFDRDLYAGHLKPKPTTSELLSGENKLTIPTLESLDLLGYLIYAAHLLSLPLYSTARIRISGTKDEQKKVLVRYVRSGNWMKRTDAEWIKIVKAARWLRIPAGVLEQLTVQELEEALVRGLMSVAKFKIVEDIYVKDPAYRSALGVKKLEEVIIEAFQEFYDNASNGNMTRGGMKNAQLALQVLYPAYSKSPALTRAFRLLNATHALSFYSLTLTPGVPLLPVQVRINPDPLSLLGRLLDQNPSLYLQQDKLVPLAKDLYFGTAPTKPRSIVEEQHEEEEVERRVLGMCIETALAEDDFDTAYSLTKSRLKTPEGNSISQKDGDGDQHDESAWKACFQAGRYRSHRPPRREDDALKRLEMQMELLAEALRSCPAVACNQVLLEWMRKEEEMASLLLKEAEEDEAHAAAALRGSSINPSMIGGLPGGWNSSTSVQHGKQENRMSGTMVGESEAPMGLFAVAAGAAKALSSSVRPLGVPRSNAGAKEQGRPKVGTSSSPTSLPSMGGSPPQRQRKRDILTSGLASGLGWVLGAQPAAGNGK</sequence>
<dbReference type="GO" id="GO:0006890">
    <property type="term" value="P:retrograde vesicle-mediated transport, Golgi to endoplasmic reticulum"/>
    <property type="evidence" value="ECO:0007669"/>
    <property type="project" value="InterPro"/>
</dbReference>
<dbReference type="InterPro" id="IPR013244">
    <property type="entry name" value="Sec39_domain"/>
</dbReference>
<accession>A0A3N4LPR6</accession>
<keyword evidence="2" id="KW-0813">Transport</keyword>
<feature type="compositionally biased region" description="Polar residues" evidence="5">
    <location>
        <begin position="839"/>
        <end position="848"/>
    </location>
</feature>
<protein>
    <submittedName>
        <fullName evidence="8">Secretory pathway Sec39</fullName>
    </submittedName>
</protein>